<dbReference type="Proteomes" id="UP000671852">
    <property type="component" value="Chromosome"/>
</dbReference>
<dbReference type="AlphaFoldDB" id="A0A975GCC4"/>
<dbReference type="KEGG" id="saqt:GJV85_04320"/>
<dbReference type="EMBL" id="CP046072">
    <property type="protein sequence ID" value="QSZ41362.1"/>
    <property type="molecule type" value="Genomic_DNA"/>
</dbReference>
<organism evidence="1 2">
    <name type="scientific">Sulfurimonas aquatica</name>
    <dbReference type="NCBI Taxonomy" id="2672570"/>
    <lineage>
        <taxon>Bacteria</taxon>
        <taxon>Pseudomonadati</taxon>
        <taxon>Campylobacterota</taxon>
        <taxon>Epsilonproteobacteria</taxon>
        <taxon>Campylobacterales</taxon>
        <taxon>Sulfurimonadaceae</taxon>
        <taxon>Sulfurimonas</taxon>
    </lineage>
</organism>
<name>A0A975GCC4_9BACT</name>
<evidence type="ECO:0000313" key="2">
    <source>
        <dbReference type="Proteomes" id="UP000671852"/>
    </source>
</evidence>
<reference evidence="1" key="1">
    <citation type="submission" date="2019-11" db="EMBL/GenBank/DDBJ databases">
        <authorList>
            <person name="Kojima H."/>
        </authorList>
    </citation>
    <scope>NUCLEOTIDE SEQUENCE</scope>
    <source>
        <strain evidence="1">H1576</strain>
    </source>
</reference>
<proteinExistence type="predicted"/>
<protein>
    <submittedName>
        <fullName evidence="1">Uncharacterized protein</fullName>
    </submittedName>
</protein>
<accession>A0A975GCC4</accession>
<sequence>MLRIEIDNNEKYNSTGSSYVDYEEISSLIKGLKYIESITKNPTKLKNYEAIYKTNGELEITNFNSSSGNLVAVQAGRYSGKSIYLELSQVKELKAILSEAYTKIKSMKK</sequence>
<dbReference type="RefSeq" id="WP_207562640.1">
    <property type="nucleotide sequence ID" value="NZ_CP046072.1"/>
</dbReference>
<reference evidence="1" key="2">
    <citation type="submission" date="2021-04" db="EMBL/GenBank/DDBJ databases">
        <title>Isolation and characterization of a novel species of the genus Sulfurimonas.</title>
        <authorList>
            <person name="Fukui M."/>
        </authorList>
    </citation>
    <scope>NUCLEOTIDE SEQUENCE</scope>
    <source>
        <strain evidence="1">H1576</strain>
    </source>
</reference>
<keyword evidence="2" id="KW-1185">Reference proteome</keyword>
<evidence type="ECO:0000313" key="1">
    <source>
        <dbReference type="EMBL" id="QSZ41362.1"/>
    </source>
</evidence>
<gene>
    <name evidence="1" type="ORF">GJV85_04320</name>
</gene>